<keyword evidence="11 14" id="KW-0275">Fatty acid biosynthesis</keyword>
<comment type="caution">
    <text evidence="14">Lacks conserved residue(s) required for the propagation of feature annotation.</text>
</comment>
<keyword evidence="7 14" id="KW-0276">Fatty acid metabolism</keyword>
<sequence>MPPKASTSRKASANAKPAKRGPAAPIKYYLILFNFVSFFGWVVVLSTLIKHLAMGPQTFSPSVKFASDLLARFRLAKIGIVKSYSHLFPEPIAQLLERASNSHTFVGPVVALVQSLAILEVVHAAIGWVRSPVTTTAIQVASRLFMVWGVTERYSQAWTSPFYASMVLAWAITECVRYPFYANQLLNSEGPGLLWARYTLFYVLYPIGAASEAMCILATLPNGLPFNKPAAWDLRAYVFAGLFVIWWPGLYVMYTYMIKQRRKVIGKGFWGNKLVDELREKKKQ</sequence>
<comment type="pathway">
    <text evidence="2 14">Lipid metabolism; fatty acid biosynthesis.</text>
</comment>
<dbReference type="OMA" id="VMYTYMM"/>
<keyword evidence="8 14" id="KW-1133">Transmembrane helix</keyword>
<comment type="similarity">
    <text evidence="3 14">Belongs to the very long-chain fatty acids dehydratase HACD family.</text>
</comment>
<dbReference type="GeneID" id="23561428"/>
<dbReference type="InterPro" id="IPR007482">
    <property type="entry name" value="Tyr_Pase-like_PTPLA"/>
</dbReference>
<feature type="region of interest" description="Disordered" evidence="15">
    <location>
        <begin position="1"/>
        <end position="20"/>
    </location>
</feature>
<evidence type="ECO:0000256" key="8">
    <source>
        <dbReference type="ARBA" id="ARBA00022989"/>
    </source>
</evidence>
<keyword evidence="9 14" id="KW-0443">Lipid metabolism</keyword>
<proteinExistence type="inferred from homology"/>
<organism evidence="16 17">
    <name type="scientific">Mycosarcoma maydis</name>
    <name type="common">Corn smut fungus</name>
    <name type="synonym">Ustilago maydis</name>
    <dbReference type="NCBI Taxonomy" id="5270"/>
    <lineage>
        <taxon>Eukaryota</taxon>
        <taxon>Fungi</taxon>
        <taxon>Dikarya</taxon>
        <taxon>Basidiomycota</taxon>
        <taxon>Ustilaginomycotina</taxon>
        <taxon>Ustilaginomycetes</taxon>
        <taxon>Ustilaginales</taxon>
        <taxon>Ustilaginaceae</taxon>
        <taxon>Mycosarcoma</taxon>
    </lineage>
</organism>
<dbReference type="GO" id="GO:0030497">
    <property type="term" value="P:fatty acid elongation"/>
    <property type="evidence" value="ECO:0000318"/>
    <property type="project" value="GO_Central"/>
</dbReference>
<dbReference type="GO" id="GO:0018812">
    <property type="term" value="F:3-hydroxyacyl-CoA dehydratase activity"/>
    <property type="evidence" value="ECO:0000318"/>
    <property type="project" value="GO_Central"/>
</dbReference>
<evidence type="ECO:0000256" key="2">
    <source>
        <dbReference type="ARBA" id="ARBA00005194"/>
    </source>
</evidence>
<evidence type="ECO:0000256" key="9">
    <source>
        <dbReference type="ARBA" id="ARBA00023098"/>
    </source>
</evidence>
<dbReference type="Proteomes" id="UP000000561">
    <property type="component" value="Chromosome 1"/>
</dbReference>
<dbReference type="InParanoid" id="A0A0D1E7Z4"/>
<dbReference type="EC" id="4.2.1.134" evidence="4 14"/>
<dbReference type="GO" id="GO:0102158">
    <property type="term" value="F:very-long-chain (3R)-3-hydroxyacyl-CoA dehydratase activity"/>
    <property type="evidence" value="ECO:0007669"/>
    <property type="project" value="UniProtKB-EC"/>
</dbReference>
<dbReference type="GO" id="GO:0005789">
    <property type="term" value="C:endoplasmic reticulum membrane"/>
    <property type="evidence" value="ECO:0000318"/>
    <property type="project" value="GO_Central"/>
</dbReference>
<dbReference type="UniPathway" id="UPA00094"/>
<comment type="catalytic activity">
    <reaction evidence="13 14">
        <text>a very-long-chain (3R)-3-hydroxyacyl-CoA = a very-long-chain (2E)-enoyl-CoA + H2O</text>
        <dbReference type="Rhea" id="RHEA:45812"/>
        <dbReference type="ChEBI" id="CHEBI:15377"/>
        <dbReference type="ChEBI" id="CHEBI:83728"/>
        <dbReference type="ChEBI" id="CHEBI:85440"/>
        <dbReference type="EC" id="4.2.1.134"/>
    </reaction>
</comment>
<dbReference type="GO" id="GO:0030148">
    <property type="term" value="P:sphingolipid biosynthetic process"/>
    <property type="evidence" value="ECO:0000318"/>
    <property type="project" value="GO_Central"/>
</dbReference>
<feature type="transmembrane region" description="Helical" evidence="14">
    <location>
        <begin position="105"/>
        <end position="126"/>
    </location>
</feature>
<accession>A0A0D1E7Z4</accession>
<keyword evidence="5 14" id="KW-0444">Lipid biosynthesis</keyword>
<feature type="transmembrane region" description="Helical" evidence="14">
    <location>
        <begin position="200"/>
        <end position="224"/>
    </location>
</feature>
<dbReference type="PANTHER" id="PTHR11035">
    <property type="entry name" value="VERY-LONG-CHAIN (3R)-3-HYDROXYACYL-COA DEHYDRATASE"/>
    <property type="match status" value="1"/>
</dbReference>
<evidence type="ECO:0000256" key="1">
    <source>
        <dbReference type="ARBA" id="ARBA00004141"/>
    </source>
</evidence>
<evidence type="ECO:0000256" key="4">
    <source>
        <dbReference type="ARBA" id="ARBA00013122"/>
    </source>
</evidence>
<dbReference type="STRING" id="237631.A0A0D1E7Z4"/>
<dbReference type="RefSeq" id="XP_011385994.1">
    <property type="nucleotide sequence ID" value="XM_011387692.1"/>
</dbReference>
<evidence type="ECO:0000256" key="14">
    <source>
        <dbReference type="RuleBase" id="RU363109"/>
    </source>
</evidence>
<evidence type="ECO:0000256" key="7">
    <source>
        <dbReference type="ARBA" id="ARBA00022832"/>
    </source>
</evidence>
<evidence type="ECO:0000256" key="5">
    <source>
        <dbReference type="ARBA" id="ARBA00022516"/>
    </source>
</evidence>
<keyword evidence="17" id="KW-1185">Reference proteome</keyword>
<evidence type="ECO:0000256" key="10">
    <source>
        <dbReference type="ARBA" id="ARBA00023136"/>
    </source>
</evidence>
<feature type="transmembrane region" description="Helical" evidence="14">
    <location>
        <begin position="28"/>
        <end position="49"/>
    </location>
</feature>
<dbReference type="KEGG" id="uma:UMAG_00007"/>
<dbReference type="Pfam" id="PF04387">
    <property type="entry name" value="PTPLA"/>
    <property type="match status" value="1"/>
</dbReference>
<evidence type="ECO:0000256" key="15">
    <source>
        <dbReference type="SAM" id="MobiDB-lite"/>
    </source>
</evidence>
<evidence type="ECO:0000313" key="16">
    <source>
        <dbReference type="EMBL" id="KIS71561.1"/>
    </source>
</evidence>
<dbReference type="PANTHER" id="PTHR11035:SF3">
    <property type="entry name" value="VERY-LONG-CHAIN (3R)-3-HYDROXYACYL-COA DEHYDRATASE"/>
    <property type="match status" value="1"/>
</dbReference>
<dbReference type="AlphaFoldDB" id="A0A0D1E7Z4"/>
<evidence type="ECO:0000256" key="13">
    <source>
        <dbReference type="ARBA" id="ARBA00036671"/>
    </source>
</evidence>
<feature type="compositionally biased region" description="Polar residues" evidence="15">
    <location>
        <begin position="1"/>
        <end position="11"/>
    </location>
</feature>
<name>A0A0D1E7Z4_MYCMD</name>
<evidence type="ECO:0000256" key="6">
    <source>
        <dbReference type="ARBA" id="ARBA00022692"/>
    </source>
</evidence>
<evidence type="ECO:0000313" key="17">
    <source>
        <dbReference type="Proteomes" id="UP000000561"/>
    </source>
</evidence>
<dbReference type="FunCoup" id="A0A0D1E7Z4">
    <property type="interactions" value="301"/>
</dbReference>
<gene>
    <name evidence="16" type="ORF">UMAG_00007</name>
</gene>
<protein>
    <recommendedName>
        <fullName evidence="4 14">Very-long-chain (3R)-3-hydroxyacyl-CoA dehydratase</fullName>
        <ecNumber evidence="4 14">4.2.1.134</ecNumber>
    </recommendedName>
</protein>
<evidence type="ECO:0000256" key="12">
    <source>
        <dbReference type="ARBA" id="ARBA00023239"/>
    </source>
</evidence>
<dbReference type="VEuPathDB" id="FungiDB:UMAG_00007"/>
<keyword evidence="12 14" id="KW-0456">Lyase</keyword>
<evidence type="ECO:0000256" key="3">
    <source>
        <dbReference type="ARBA" id="ARBA00007811"/>
    </source>
</evidence>
<keyword evidence="6 14" id="KW-0812">Transmembrane</keyword>
<reference evidence="16 17" key="1">
    <citation type="journal article" date="2006" name="Nature">
        <title>Insights from the genome of the biotrophic fungal plant pathogen Ustilago maydis.</title>
        <authorList>
            <person name="Kamper J."/>
            <person name="Kahmann R."/>
            <person name="Bolker M."/>
            <person name="Ma L.J."/>
            <person name="Brefort T."/>
            <person name="Saville B.J."/>
            <person name="Banuett F."/>
            <person name="Kronstad J.W."/>
            <person name="Gold S.E."/>
            <person name="Muller O."/>
            <person name="Perlin M.H."/>
            <person name="Wosten H.A."/>
            <person name="de Vries R."/>
            <person name="Ruiz-Herrera J."/>
            <person name="Reynaga-Pena C.G."/>
            <person name="Snetselaar K."/>
            <person name="McCann M."/>
            <person name="Perez-Martin J."/>
            <person name="Feldbrugge M."/>
            <person name="Basse C.W."/>
            <person name="Steinberg G."/>
            <person name="Ibeas J.I."/>
            <person name="Holloman W."/>
            <person name="Guzman P."/>
            <person name="Farman M."/>
            <person name="Stajich J.E."/>
            <person name="Sentandreu R."/>
            <person name="Gonzalez-Prieto J.M."/>
            <person name="Kennell J.C."/>
            <person name="Molina L."/>
            <person name="Schirawski J."/>
            <person name="Mendoza-Mendoza A."/>
            <person name="Greilinger D."/>
            <person name="Munch K."/>
            <person name="Rossel N."/>
            <person name="Scherer M."/>
            <person name="Vranes M."/>
            <person name="Ladendorf O."/>
            <person name="Vincon V."/>
            <person name="Fuchs U."/>
            <person name="Sandrock B."/>
            <person name="Meng S."/>
            <person name="Ho E.C."/>
            <person name="Cahill M.J."/>
            <person name="Boyce K.J."/>
            <person name="Klose J."/>
            <person name="Klosterman S.J."/>
            <person name="Deelstra H.J."/>
            <person name="Ortiz-Castellanos L."/>
            <person name="Li W."/>
            <person name="Sanchez-Alonso P."/>
            <person name="Schreier P.H."/>
            <person name="Hauser-Hahn I."/>
            <person name="Vaupel M."/>
            <person name="Koopmann E."/>
            <person name="Friedrich G."/>
            <person name="Voss H."/>
            <person name="Schluter T."/>
            <person name="Margolis J."/>
            <person name="Platt D."/>
            <person name="Swimmer C."/>
            <person name="Gnirke A."/>
            <person name="Chen F."/>
            <person name="Vysotskaia V."/>
            <person name="Mannhaupt G."/>
            <person name="Guldener U."/>
            <person name="Munsterkotter M."/>
            <person name="Haase D."/>
            <person name="Oesterheld M."/>
            <person name="Mewes H.W."/>
            <person name="Mauceli E.W."/>
            <person name="DeCaprio D."/>
            <person name="Wade C.M."/>
            <person name="Butler J."/>
            <person name="Young S."/>
            <person name="Jaffe D.B."/>
            <person name="Calvo S."/>
            <person name="Nusbaum C."/>
            <person name="Galagan J."/>
            <person name="Birren B.W."/>
        </authorList>
    </citation>
    <scope>NUCLEOTIDE SEQUENCE [LARGE SCALE GENOMIC DNA]</scope>
    <source>
        <strain evidence="17">DSM 14603 / FGSC 9021 / UM521</strain>
    </source>
</reference>
<comment type="subcellular location">
    <subcellularLocation>
        <location evidence="14">Endoplasmic reticulum membrane</location>
        <topology evidence="14">Multi-pass membrane protein</topology>
    </subcellularLocation>
    <subcellularLocation>
        <location evidence="1">Membrane</location>
        <topology evidence="1">Multi-pass membrane protein</topology>
    </subcellularLocation>
</comment>
<keyword evidence="14" id="KW-0256">Endoplasmic reticulum</keyword>
<dbReference type="GO" id="GO:0042761">
    <property type="term" value="P:very long-chain fatty acid biosynthetic process"/>
    <property type="evidence" value="ECO:0000318"/>
    <property type="project" value="GO_Central"/>
</dbReference>
<keyword evidence="10 14" id="KW-0472">Membrane</keyword>
<dbReference type="eggNOG" id="KOG3187">
    <property type="taxonomic scope" value="Eukaryota"/>
</dbReference>
<dbReference type="OrthoDB" id="46988at2759"/>
<feature type="transmembrane region" description="Helical" evidence="14">
    <location>
        <begin position="236"/>
        <end position="257"/>
    </location>
</feature>
<comment type="function">
    <text evidence="14">Catalyzes the third of the four reactions of the long-chain fatty acids elongation cycle. This endoplasmic reticulum-bound enzymatic process, allows the addition of two carbons to the chain of long- and very long-chain fatty acids/VLCFAs per cycle. This enzyme catalyzes the dehydration of the 3-hydroxyacyl-CoA intermediate into trans-2,3-enoyl-CoA, within each cycle of fatty acid elongation. Thereby, it participates to the production of VLCFAs of different chain lengths that are involved in multiple biological processes as precursors of membrane lipids and lipid mediators.</text>
</comment>
<evidence type="ECO:0000256" key="11">
    <source>
        <dbReference type="ARBA" id="ARBA00023160"/>
    </source>
</evidence>
<dbReference type="EMBL" id="CM003140">
    <property type="protein sequence ID" value="KIS71561.1"/>
    <property type="molecule type" value="Genomic_DNA"/>
</dbReference>